<dbReference type="Proteomes" id="UP000466794">
    <property type="component" value="Unassembled WGS sequence"/>
</dbReference>
<evidence type="ECO:0000256" key="2">
    <source>
        <dbReference type="ARBA" id="ARBA00006411"/>
    </source>
</evidence>
<keyword evidence="4" id="KW-0143">Chaperone</keyword>
<organism evidence="5 6">
    <name type="scientific">Nocardia terrae</name>
    <dbReference type="NCBI Taxonomy" id="2675851"/>
    <lineage>
        <taxon>Bacteria</taxon>
        <taxon>Bacillati</taxon>
        <taxon>Actinomycetota</taxon>
        <taxon>Actinomycetes</taxon>
        <taxon>Mycobacteriales</taxon>
        <taxon>Nocardiaceae</taxon>
        <taxon>Nocardia</taxon>
    </lineage>
</organism>
<evidence type="ECO:0000313" key="5">
    <source>
        <dbReference type="EMBL" id="MVU78952.1"/>
    </source>
</evidence>
<protein>
    <submittedName>
        <fullName evidence="5">ESX secretion-associated protein EspG</fullName>
    </submittedName>
</protein>
<gene>
    <name evidence="5" type="ORF">GPX89_17075</name>
</gene>
<dbReference type="RefSeq" id="WP_157388547.1">
    <property type="nucleotide sequence ID" value="NZ_WRPP01000003.1"/>
</dbReference>
<accession>A0A7K1UXC6</accession>
<dbReference type="InterPro" id="IPR025734">
    <property type="entry name" value="EspG"/>
</dbReference>
<proteinExistence type="inferred from homology"/>
<dbReference type="AlphaFoldDB" id="A0A7K1UXC6"/>
<comment type="similarity">
    <text evidence="2">Belongs to the EspG family.</text>
</comment>
<evidence type="ECO:0000256" key="4">
    <source>
        <dbReference type="ARBA" id="ARBA00023186"/>
    </source>
</evidence>
<evidence type="ECO:0000256" key="1">
    <source>
        <dbReference type="ARBA" id="ARBA00004496"/>
    </source>
</evidence>
<comment type="subcellular location">
    <subcellularLocation>
        <location evidence="1">Cytoplasm</location>
    </subcellularLocation>
</comment>
<comment type="caution">
    <text evidence="5">The sequence shown here is derived from an EMBL/GenBank/DDBJ whole genome shotgun (WGS) entry which is preliminary data.</text>
</comment>
<evidence type="ECO:0000256" key="3">
    <source>
        <dbReference type="ARBA" id="ARBA00022490"/>
    </source>
</evidence>
<evidence type="ECO:0000313" key="6">
    <source>
        <dbReference type="Proteomes" id="UP000466794"/>
    </source>
</evidence>
<reference evidence="5 6" key="1">
    <citation type="submission" date="2019-12" db="EMBL/GenBank/DDBJ databases">
        <title>Nocardia sp. nov. ET3-3 isolated from soil.</title>
        <authorList>
            <person name="Kanchanasin P."/>
            <person name="Tanasupawat S."/>
            <person name="Yuki M."/>
            <person name="Kudo T."/>
        </authorList>
    </citation>
    <scope>NUCLEOTIDE SEQUENCE [LARGE SCALE GENOMIC DNA]</scope>
    <source>
        <strain evidence="5 6">ET3-3</strain>
    </source>
</reference>
<keyword evidence="6" id="KW-1185">Reference proteome</keyword>
<keyword evidence="3" id="KW-0963">Cytoplasm</keyword>
<dbReference type="Pfam" id="PF14011">
    <property type="entry name" value="ESX-1_EspG"/>
    <property type="match status" value="1"/>
</dbReference>
<sequence>MTRSWRFTEAEFYTLWMDRTGQAPPKPFLFTSATRTVDEFDAEQRDAREGLGQKVGGDFEVVFDAMANPDLSLTAYGWNEKDRFATDSMIRARATRKGPNGYLIRQLPGTSYFHRGGYAVTECDPIRLADEIVSALPPVERGGLGDIGLASREQDLDHEFGRSAIAAAPDAEIFKTREFLATPVTTAGEIRIVQGRSLFGPRGTTCHTVRFRDLEGDGRYVVTENPDRALAVDERRFIAVLNNYVAAVVRTIKDERG</sequence>
<name>A0A7K1UXC6_9NOCA</name>
<dbReference type="EMBL" id="WRPP01000003">
    <property type="protein sequence ID" value="MVU78952.1"/>
    <property type="molecule type" value="Genomic_DNA"/>
</dbReference>